<evidence type="ECO:0000313" key="1">
    <source>
        <dbReference type="EMBL" id="VIP03934.1"/>
    </source>
</evidence>
<name>A0A6C2YRH8_9BACT</name>
<dbReference type="Proteomes" id="UP000464378">
    <property type="component" value="Chromosome"/>
</dbReference>
<dbReference type="RefSeq" id="WP_162659078.1">
    <property type="nucleotide sequence ID" value="NZ_LR593887.1"/>
</dbReference>
<proteinExistence type="predicted"/>
<dbReference type="Gene3D" id="1.10.238.160">
    <property type="match status" value="1"/>
</dbReference>
<dbReference type="EMBL" id="LR593887">
    <property type="protein sequence ID" value="VTS05235.1"/>
    <property type="molecule type" value="Genomic_DNA"/>
</dbReference>
<dbReference type="InParanoid" id="A0A6C2YRH8"/>
<sequence length="162" mass="18310">MEQFLTAARVARTLAIAASELESFLLEHNGPKPIQLGNRGLRWRRSEIELWIEQLIDHPRPVIRQPESVAETAPPVQSAEPLPAAATTSALPARELLPTLAQEILQVLQEANDWLHAAEIAYRISSDVSCSAGNWNRMIRRLKTEHWIISHPKLGYRIRSRS</sequence>
<keyword evidence="2" id="KW-1185">Reference proteome</keyword>
<accession>A0A6C2YRH8</accession>
<dbReference type="InterPro" id="IPR010260">
    <property type="entry name" value="AlpA"/>
</dbReference>
<reference evidence="1" key="1">
    <citation type="submission" date="2019-04" db="EMBL/GenBank/DDBJ databases">
        <authorList>
            <consortium name="Science for Life Laboratories"/>
        </authorList>
    </citation>
    <scope>NUCLEOTIDE SEQUENCE</scope>
    <source>
        <strain evidence="1">MBLW1</strain>
    </source>
</reference>
<dbReference type="Pfam" id="PF05930">
    <property type="entry name" value="Phage_AlpA"/>
    <property type="match status" value="1"/>
</dbReference>
<protein>
    <submittedName>
        <fullName evidence="1">: Phage_AlpA</fullName>
    </submittedName>
</protein>
<dbReference type="KEGG" id="tim:GMBLW1_52590"/>
<dbReference type="EMBL" id="LR586016">
    <property type="protein sequence ID" value="VIP03934.1"/>
    <property type="molecule type" value="Genomic_DNA"/>
</dbReference>
<organism evidence="1">
    <name type="scientific">Tuwongella immobilis</name>
    <dbReference type="NCBI Taxonomy" id="692036"/>
    <lineage>
        <taxon>Bacteria</taxon>
        <taxon>Pseudomonadati</taxon>
        <taxon>Planctomycetota</taxon>
        <taxon>Planctomycetia</taxon>
        <taxon>Gemmatales</taxon>
        <taxon>Gemmataceae</taxon>
        <taxon>Tuwongella</taxon>
    </lineage>
</organism>
<dbReference type="AlphaFoldDB" id="A0A6C2YRH8"/>
<gene>
    <name evidence="1" type="ORF">GMBLW1_52590</name>
</gene>
<evidence type="ECO:0000313" key="2">
    <source>
        <dbReference type="Proteomes" id="UP000464378"/>
    </source>
</evidence>